<comment type="caution">
    <text evidence="1">The sequence shown here is derived from an EMBL/GenBank/DDBJ whole genome shotgun (WGS) entry which is preliminary data.</text>
</comment>
<evidence type="ECO:0000313" key="2">
    <source>
        <dbReference type="Proteomes" id="UP000541185"/>
    </source>
</evidence>
<organism evidence="1 2">
    <name type="scientific">Ramlibacter agri</name>
    <dbReference type="NCBI Taxonomy" id="2728837"/>
    <lineage>
        <taxon>Bacteria</taxon>
        <taxon>Pseudomonadati</taxon>
        <taxon>Pseudomonadota</taxon>
        <taxon>Betaproteobacteria</taxon>
        <taxon>Burkholderiales</taxon>
        <taxon>Comamonadaceae</taxon>
        <taxon>Ramlibacter</taxon>
    </lineage>
</organism>
<proteinExistence type="predicted"/>
<sequence>MKNPDSFQLEDALFMPDGSACYTYRARNSFNAIDRGAAVFDGTKLVTSDEKRIFKPIWKKLCEGKSGEDISAYVRMFVL</sequence>
<gene>
    <name evidence="1" type="ORF">HHL11_07035</name>
</gene>
<keyword evidence="2" id="KW-1185">Reference proteome</keyword>
<dbReference type="AlphaFoldDB" id="A0A848GXU6"/>
<name>A0A848GXU6_9BURK</name>
<accession>A0A848GXU6</accession>
<dbReference type="EMBL" id="JABBFX010000001">
    <property type="protein sequence ID" value="NML43496.1"/>
    <property type="molecule type" value="Genomic_DNA"/>
</dbReference>
<protein>
    <submittedName>
        <fullName evidence="1">Uncharacterized protein</fullName>
    </submittedName>
</protein>
<dbReference type="Proteomes" id="UP000541185">
    <property type="component" value="Unassembled WGS sequence"/>
</dbReference>
<evidence type="ECO:0000313" key="1">
    <source>
        <dbReference type="EMBL" id="NML43496.1"/>
    </source>
</evidence>
<reference evidence="1 2" key="1">
    <citation type="submission" date="2020-04" db="EMBL/GenBank/DDBJ databases">
        <title>Ramlibacter sp. G-1-2-2 isolated from soil.</title>
        <authorList>
            <person name="Dahal R.H."/>
        </authorList>
    </citation>
    <scope>NUCLEOTIDE SEQUENCE [LARGE SCALE GENOMIC DNA]</scope>
    <source>
        <strain evidence="1 2">G-1-2-2</strain>
    </source>
</reference>